<evidence type="ECO:0000313" key="2">
    <source>
        <dbReference type="EMBL" id="ANP74809.1"/>
    </source>
</evidence>
<feature type="compositionally biased region" description="Low complexity" evidence="1">
    <location>
        <begin position="34"/>
        <end position="55"/>
    </location>
</feature>
<protein>
    <submittedName>
        <fullName evidence="2">Uncharacterized protein</fullName>
    </submittedName>
</protein>
<dbReference type="KEGG" id="cart:PA27867_3896"/>
<proteinExistence type="predicted"/>
<dbReference type="Proteomes" id="UP000092582">
    <property type="component" value="Plasmid pP27867_1"/>
</dbReference>
<name>A0A1B1BQA2_9MICO</name>
<feature type="region of interest" description="Disordered" evidence="1">
    <location>
        <begin position="1"/>
        <end position="69"/>
    </location>
</feature>
<gene>
    <name evidence="2" type="ORF">PA27867_3896</name>
</gene>
<keyword evidence="2" id="KW-0614">Plasmid</keyword>
<reference evidence="2 3" key="1">
    <citation type="submission" date="2016-06" db="EMBL/GenBank/DDBJ databases">
        <title>Genome sequencing of Cryobacterium arcticum PAMC 27867.</title>
        <authorList>
            <person name="Lee J."/>
            <person name="Kim O.-S."/>
        </authorList>
    </citation>
    <scope>NUCLEOTIDE SEQUENCE [LARGE SCALE GENOMIC DNA]</scope>
    <source>
        <strain evidence="2 3">PAMC 27867</strain>
        <plasmid evidence="3">pp27867_1</plasmid>
    </source>
</reference>
<feature type="compositionally biased region" description="Basic and acidic residues" evidence="1">
    <location>
        <begin position="1"/>
        <end position="12"/>
    </location>
</feature>
<keyword evidence="3" id="KW-1185">Reference proteome</keyword>
<evidence type="ECO:0000256" key="1">
    <source>
        <dbReference type="SAM" id="MobiDB-lite"/>
    </source>
</evidence>
<sequence>MSEQQQDRPDLSRRRKPQAAPDERVDPVDYRQSEPAPQAASVAAQPPAATASAAPRRGRPRREATVPFSTRLAPDVLELIDAASAAEDGATIRSVVEAAIREKYQTK</sequence>
<evidence type="ECO:0000313" key="3">
    <source>
        <dbReference type="Proteomes" id="UP000092582"/>
    </source>
</evidence>
<organism evidence="2 3">
    <name type="scientific">Cryobacterium arcticum</name>
    <dbReference type="NCBI Taxonomy" id="670052"/>
    <lineage>
        <taxon>Bacteria</taxon>
        <taxon>Bacillati</taxon>
        <taxon>Actinomycetota</taxon>
        <taxon>Actinomycetes</taxon>
        <taxon>Micrococcales</taxon>
        <taxon>Microbacteriaceae</taxon>
        <taxon>Cryobacterium</taxon>
    </lineage>
</organism>
<dbReference type="EMBL" id="CP016283">
    <property type="protein sequence ID" value="ANP74809.1"/>
    <property type="molecule type" value="Genomic_DNA"/>
</dbReference>
<accession>A0A1B1BQA2</accession>
<geneLocation type="plasmid" evidence="3">
    <name>pp27867_1</name>
</geneLocation>
<feature type="compositionally biased region" description="Basic and acidic residues" evidence="1">
    <location>
        <begin position="21"/>
        <end position="32"/>
    </location>
</feature>
<dbReference type="AlphaFoldDB" id="A0A1B1BQA2"/>